<comment type="caution">
    <text evidence="1">The sequence shown here is derived from an EMBL/GenBank/DDBJ whole genome shotgun (WGS) entry which is preliminary data.</text>
</comment>
<organism evidence="1 2">
    <name type="scientific">Phocaeicola barnesiae</name>
    <dbReference type="NCBI Taxonomy" id="376804"/>
    <lineage>
        <taxon>Bacteria</taxon>
        <taxon>Pseudomonadati</taxon>
        <taxon>Bacteroidota</taxon>
        <taxon>Bacteroidia</taxon>
        <taxon>Bacteroidales</taxon>
        <taxon>Bacteroidaceae</taxon>
        <taxon>Phocaeicola</taxon>
    </lineage>
</organism>
<name>A0AAW5N0U9_9BACT</name>
<dbReference type="Proteomes" id="UP001204579">
    <property type="component" value="Unassembled WGS sequence"/>
</dbReference>
<dbReference type="Pfam" id="PF17642">
    <property type="entry name" value="TssD"/>
    <property type="match status" value="1"/>
</dbReference>
<evidence type="ECO:0000313" key="2">
    <source>
        <dbReference type="Proteomes" id="UP001204579"/>
    </source>
</evidence>
<accession>A0AAW5N0U9</accession>
<dbReference type="Pfam" id="PF11692">
    <property type="entry name" value="DUF3289"/>
    <property type="match status" value="1"/>
</dbReference>
<evidence type="ECO:0000313" key="1">
    <source>
        <dbReference type="EMBL" id="MCR8874401.1"/>
    </source>
</evidence>
<protein>
    <submittedName>
        <fullName evidence="1">DUF3289 family protein</fullName>
    </submittedName>
</protein>
<dbReference type="InterPro" id="IPR041408">
    <property type="entry name" value="Hcp_Tssd"/>
</dbReference>
<dbReference type="EMBL" id="JANRHJ010000011">
    <property type="protein sequence ID" value="MCR8874401.1"/>
    <property type="molecule type" value="Genomic_DNA"/>
</dbReference>
<sequence length="579" mass="67377">MASEILLEINGHTYHALRFCYEFYRYTDVKGKPVTGLEGGDIHVVLESNADNSLLETMLSDKSRQVPYHSWPDFEPAPICGKIQLIRDDVEVFRELVFEEGYIYRYHESMMADGYPMSILLSISTMRLDINRNVRLDRRLLTTYGFGWMKLGNTVFKQVVKLNQSIQPPKKSTTHQEEPVVLVTSVKGESKAIVSQTVQYVVTKYNVPNVKDSDRKRVKWVIEVDGQKEYLKEQGETLDLQIKEEWQGKEITVMPYLKQCTYNVSVHTKVERWYLPRVIVQTKTKEGFGDKQERNIYEYEDAYGNGLTEASTKIAIDMHWGDQKNHTNNFTTNQITDNNVLKNIQNLNKKSDKELFAIFKRLIKLTSRGELEKQNILLVNHLEQHINLEYKNDILTKNVFSREITNEFINYIKQGIILEIKNKSGDLNKADFRETIKHIKRPNFNVSEDRLRGLTIAIHDIWGFRISMEMYSFNPNKKECMVKVRYRFFDHFGLDLDDIINYGSKEKIMKKMGVLGILIEEFSLSHPSQGLPLKKSGLGQGIAEDVANGFCAWFILQHLRGYKPFVTVMENVEIFKFNI</sequence>
<dbReference type="InterPro" id="IPR017483">
    <property type="entry name" value="CHP03034"/>
</dbReference>
<gene>
    <name evidence="1" type="ORF">NW209_10305</name>
</gene>
<dbReference type="AlphaFoldDB" id="A0AAW5N0U9"/>
<keyword evidence="2" id="KW-1185">Reference proteome</keyword>
<dbReference type="GO" id="GO:0033104">
    <property type="term" value="C:type VI protein secretion system complex"/>
    <property type="evidence" value="ECO:0007669"/>
    <property type="project" value="InterPro"/>
</dbReference>
<dbReference type="RefSeq" id="WP_204428914.1">
    <property type="nucleotide sequence ID" value="NZ_JANRHJ010000011.1"/>
</dbReference>
<reference evidence="1 2" key="1">
    <citation type="submission" date="2022-08" db="EMBL/GenBank/DDBJ databases">
        <authorList>
            <person name="Zeman M."/>
            <person name="Kubasova T."/>
        </authorList>
    </citation>
    <scope>NUCLEOTIDE SEQUENCE [LARGE SCALE GENOMIC DNA]</scope>
    <source>
        <strain evidence="1 2">ET62</strain>
    </source>
</reference>
<proteinExistence type="predicted"/>